<dbReference type="GO" id="GO:0016757">
    <property type="term" value="F:glycosyltransferase activity"/>
    <property type="evidence" value="ECO:0007669"/>
    <property type="project" value="UniProtKB-KW"/>
</dbReference>
<evidence type="ECO:0000259" key="3">
    <source>
        <dbReference type="Pfam" id="PF00535"/>
    </source>
</evidence>
<dbReference type="EMBL" id="JAADJO010000017">
    <property type="protein sequence ID" value="NDJ74313.1"/>
    <property type="molecule type" value="Genomic_DNA"/>
</dbReference>
<proteinExistence type="predicted"/>
<feature type="domain" description="Glycosyltransferase 2-like" evidence="3">
    <location>
        <begin position="8"/>
        <end position="181"/>
    </location>
</feature>
<dbReference type="SUPFAM" id="SSF53448">
    <property type="entry name" value="Nucleotide-diphospho-sugar transferases"/>
    <property type="match status" value="1"/>
</dbReference>
<dbReference type="PANTHER" id="PTHR22916:SF51">
    <property type="entry name" value="GLYCOSYLTRANSFERASE EPSH-RELATED"/>
    <property type="match status" value="1"/>
</dbReference>
<keyword evidence="1" id="KW-0328">Glycosyltransferase</keyword>
<dbReference type="AlphaFoldDB" id="A0A6B2FYC1"/>
<name>A0A6B2FYC1_9LACO</name>
<gene>
    <name evidence="4" type="ORF">GWG61_07470</name>
</gene>
<dbReference type="InterPro" id="IPR001173">
    <property type="entry name" value="Glyco_trans_2-like"/>
</dbReference>
<protein>
    <submittedName>
        <fullName evidence="4">Glycosyltransferase family 2 protein</fullName>
    </submittedName>
</protein>
<dbReference type="Pfam" id="PF00535">
    <property type="entry name" value="Glycos_transf_2"/>
    <property type="match status" value="1"/>
</dbReference>
<evidence type="ECO:0000313" key="4">
    <source>
        <dbReference type="EMBL" id="NDJ74313.1"/>
    </source>
</evidence>
<reference evidence="4" key="1">
    <citation type="submission" date="2020-01" db="EMBL/GenBank/DDBJ databases">
        <title>Vaginal microbiome of pregnant Indian women: Insights into the genome of dominants Lactobacillus species.</title>
        <authorList>
            <person name="Das B."/>
            <person name="Mehta O."/>
            <person name="Ghosh T.S."/>
            <person name="Kothidar A."/>
            <person name="Gowtham M.R."/>
            <person name="Mitra R."/>
            <person name="Kshetrapal P."/>
            <person name="Wadhwa N."/>
            <person name="Thiruvengadam R."/>
            <person name="Nair G.B."/>
            <person name="Bhatnagar S."/>
            <person name="Das B."/>
        </authorList>
    </citation>
    <scope>NUCLEOTIDE SEQUENCE</scope>
    <source>
        <strain evidence="4">Indica</strain>
    </source>
</reference>
<sequence>MDTNEKVSVIIPVYNDEKYLKQCVESVLTQTYTNLEIILVDDGSTDHTPEICEEYREKYDQIRVLHKKNGGVGSSRNAGLALATGEYILFIDNDDWLEKHHIEELYKLAKENNADIAAGNFNIFYEDTSTFSYWLNDDTYFKKVYSIKEWFSLQYRTDFYNMSVVFTVPWDKLYKRSLFKNIVYPEDAPVEDDLTTWKVYLLANKIAYENKAIYTHRKIKSSVTASVSETDVFPLRSIEERIAILRLIGFDTSREEAAYRYRLTLWKKHALDKGEYLKYRNTLQKLAILKKWKNK</sequence>
<dbReference type="PANTHER" id="PTHR22916">
    <property type="entry name" value="GLYCOSYLTRANSFERASE"/>
    <property type="match status" value="1"/>
</dbReference>
<dbReference type="CDD" id="cd00761">
    <property type="entry name" value="Glyco_tranf_GTA_type"/>
    <property type="match status" value="1"/>
</dbReference>
<comment type="caution">
    <text evidence="4">The sequence shown here is derived from an EMBL/GenBank/DDBJ whole genome shotgun (WGS) entry which is preliminary data.</text>
</comment>
<dbReference type="RefSeq" id="WP_144231300.1">
    <property type="nucleotide sequence ID" value="NZ_CAZZQF010000001.1"/>
</dbReference>
<dbReference type="InterPro" id="IPR029044">
    <property type="entry name" value="Nucleotide-diphossugar_trans"/>
</dbReference>
<dbReference type="Gene3D" id="3.90.550.10">
    <property type="entry name" value="Spore Coat Polysaccharide Biosynthesis Protein SpsA, Chain A"/>
    <property type="match status" value="1"/>
</dbReference>
<evidence type="ECO:0000256" key="1">
    <source>
        <dbReference type="ARBA" id="ARBA00022676"/>
    </source>
</evidence>
<evidence type="ECO:0000256" key="2">
    <source>
        <dbReference type="ARBA" id="ARBA00022679"/>
    </source>
</evidence>
<accession>A0A6B2FYC1</accession>
<organism evidence="4">
    <name type="scientific">Lactobacillus paragasseri</name>
    <dbReference type="NCBI Taxonomy" id="2107999"/>
    <lineage>
        <taxon>Bacteria</taxon>
        <taxon>Bacillati</taxon>
        <taxon>Bacillota</taxon>
        <taxon>Bacilli</taxon>
        <taxon>Lactobacillales</taxon>
        <taxon>Lactobacillaceae</taxon>
        <taxon>Lactobacillus</taxon>
    </lineage>
</organism>
<keyword evidence="2 4" id="KW-0808">Transferase</keyword>